<dbReference type="EMBL" id="CP048286">
    <property type="protein sequence ID" value="QHW33618.1"/>
    <property type="molecule type" value="Genomic_DNA"/>
</dbReference>
<name>A0A6C0P511_9BACL</name>
<reference evidence="1 2" key="1">
    <citation type="submission" date="2020-02" db="EMBL/GenBank/DDBJ databases">
        <title>Paenibacillus sp. nov., isolated from rhizosphere soil of tomato.</title>
        <authorList>
            <person name="Weon H.-Y."/>
            <person name="Lee S.A."/>
        </authorList>
    </citation>
    <scope>NUCLEOTIDE SEQUENCE [LARGE SCALE GENOMIC DNA]</scope>
    <source>
        <strain evidence="1 2">14171R-81</strain>
    </source>
</reference>
<dbReference type="KEGG" id="prz:GZH47_24345"/>
<evidence type="ECO:0000313" key="1">
    <source>
        <dbReference type="EMBL" id="QHW33618.1"/>
    </source>
</evidence>
<dbReference type="RefSeq" id="WP_162643616.1">
    <property type="nucleotide sequence ID" value="NZ_CP048286.1"/>
</dbReference>
<keyword evidence="2" id="KW-1185">Reference proteome</keyword>
<evidence type="ECO:0000313" key="2">
    <source>
        <dbReference type="Proteomes" id="UP000479114"/>
    </source>
</evidence>
<accession>A0A6C0P511</accession>
<dbReference type="Proteomes" id="UP000479114">
    <property type="component" value="Chromosome"/>
</dbReference>
<protein>
    <submittedName>
        <fullName evidence="1">Uncharacterized protein</fullName>
    </submittedName>
</protein>
<organism evidence="1 2">
    <name type="scientific">Paenibacillus rhizovicinus</name>
    <dbReference type="NCBI Taxonomy" id="2704463"/>
    <lineage>
        <taxon>Bacteria</taxon>
        <taxon>Bacillati</taxon>
        <taxon>Bacillota</taxon>
        <taxon>Bacilli</taxon>
        <taxon>Bacillales</taxon>
        <taxon>Paenibacillaceae</taxon>
        <taxon>Paenibacillus</taxon>
    </lineage>
</organism>
<dbReference type="AlphaFoldDB" id="A0A6C0P511"/>
<proteinExistence type="predicted"/>
<gene>
    <name evidence="1" type="ORF">GZH47_24345</name>
</gene>
<sequence>MEFDRQELARACQDLIDSIDKTDINDALPAFTRQLGVLGQRYHLTADEVLRNYMEYKSPSNSIGESS</sequence>